<dbReference type="AlphaFoldDB" id="W6ZYH7"/>
<evidence type="ECO:0000313" key="2">
    <source>
        <dbReference type="Proteomes" id="UP000030640"/>
    </source>
</evidence>
<dbReference type="EMBL" id="KI965505">
    <property type="protein sequence ID" value="EUD64393.1"/>
    <property type="molecule type" value="Genomic_DNA"/>
</dbReference>
<organism evidence="1 2">
    <name type="scientific">Plasmodium inui San Antonio 1</name>
    <dbReference type="NCBI Taxonomy" id="1237626"/>
    <lineage>
        <taxon>Eukaryota</taxon>
        <taxon>Sar</taxon>
        <taxon>Alveolata</taxon>
        <taxon>Apicomplexa</taxon>
        <taxon>Aconoidasida</taxon>
        <taxon>Haemosporida</taxon>
        <taxon>Plasmodiidae</taxon>
        <taxon>Plasmodium</taxon>
        <taxon>Plasmodium (Plasmodium)</taxon>
    </lineage>
</organism>
<protein>
    <submittedName>
        <fullName evidence="1">Uncharacterized protein</fullName>
    </submittedName>
</protein>
<feature type="non-terminal residue" evidence="1">
    <location>
        <position position="111"/>
    </location>
</feature>
<dbReference type="GeneID" id="20040488"/>
<proteinExistence type="predicted"/>
<name>W6ZYH7_9APIC</name>
<dbReference type="RefSeq" id="XP_008819008.1">
    <property type="nucleotide sequence ID" value="XM_008820786.1"/>
</dbReference>
<dbReference type="VEuPathDB" id="PlasmoDB:C922_05214"/>
<accession>W6ZYH7</accession>
<keyword evidence="2" id="KW-1185">Reference proteome</keyword>
<evidence type="ECO:0000313" key="1">
    <source>
        <dbReference type="EMBL" id="EUD64393.1"/>
    </source>
</evidence>
<dbReference type="Proteomes" id="UP000030640">
    <property type="component" value="Unassembled WGS sequence"/>
</dbReference>
<gene>
    <name evidence="1" type="ORF">C922_05214</name>
</gene>
<sequence>MSRRRGIFIEKIRKERTSPKRREGRYIIVEKITHTRKHLHNAATAGNSNIEGMTQNNIFRPPLRNSIIRSAAERNIFIKRKPRGRISSGLHDRRRRHLYKRAKGKNIRNIA</sequence>
<reference evidence="1 2" key="1">
    <citation type="submission" date="2013-02" db="EMBL/GenBank/DDBJ databases">
        <title>The Genome Sequence of Plasmodium inui San Antonio 1.</title>
        <authorList>
            <consortium name="The Broad Institute Genome Sequencing Platform"/>
            <consortium name="The Broad Institute Genome Sequencing Center for Infectious Disease"/>
            <person name="Neafsey D."/>
            <person name="Cheeseman I."/>
            <person name="Volkman S."/>
            <person name="Adams J."/>
            <person name="Walker B."/>
            <person name="Young S.K."/>
            <person name="Zeng Q."/>
            <person name="Gargeya S."/>
            <person name="Fitzgerald M."/>
            <person name="Haas B."/>
            <person name="Abouelleil A."/>
            <person name="Alvarado L."/>
            <person name="Arachchi H.M."/>
            <person name="Berlin A.M."/>
            <person name="Chapman S.B."/>
            <person name="Dewar J."/>
            <person name="Goldberg J."/>
            <person name="Griggs A."/>
            <person name="Gujja S."/>
            <person name="Hansen M."/>
            <person name="Howarth C."/>
            <person name="Imamovic A."/>
            <person name="Larimer J."/>
            <person name="McCowan C."/>
            <person name="Murphy C."/>
            <person name="Neiman D."/>
            <person name="Pearson M."/>
            <person name="Priest M."/>
            <person name="Roberts A."/>
            <person name="Saif S."/>
            <person name="Shea T."/>
            <person name="Sisk P."/>
            <person name="Sykes S."/>
            <person name="Wortman J."/>
            <person name="Nusbaum C."/>
            <person name="Birren B."/>
        </authorList>
    </citation>
    <scope>NUCLEOTIDE SEQUENCE [LARGE SCALE GENOMIC DNA]</scope>
    <source>
        <strain evidence="1 2">San Antonio 1</strain>
    </source>
</reference>